<dbReference type="Proteomes" id="UP001055439">
    <property type="component" value="Chromosome 7"/>
</dbReference>
<dbReference type="GO" id="GO:0005789">
    <property type="term" value="C:endoplasmic reticulum membrane"/>
    <property type="evidence" value="ECO:0007669"/>
    <property type="project" value="UniProtKB-SubCell"/>
</dbReference>
<evidence type="ECO:0000256" key="6">
    <source>
        <dbReference type="ARBA" id="ARBA00023055"/>
    </source>
</evidence>
<dbReference type="InterPro" id="IPR031468">
    <property type="entry name" value="SMP_LBD"/>
</dbReference>
<keyword evidence="12" id="KW-1185">Reference proteome</keyword>
<dbReference type="InterPro" id="IPR057080">
    <property type="entry name" value="PH_SMPa"/>
</dbReference>
<feature type="compositionally biased region" description="Polar residues" evidence="9">
    <location>
        <begin position="695"/>
        <end position="708"/>
    </location>
</feature>
<dbReference type="Gene3D" id="2.30.29.30">
    <property type="entry name" value="Pleckstrin-homology domain (PH domain)/Phosphotyrosine-binding domain (PTB)"/>
    <property type="match status" value="1"/>
</dbReference>
<evidence type="ECO:0000313" key="12">
    <source>
        <dbReference type="Proteomes" id="UP001055439"/>
    </source>
</evidence>
<evidence type="ECO:0000256" key="3">
    <source>
        <dbReference type="ARBA" id="ARBA00022692"/>
    </source>
</evidence>
<feature type="domain" description="SMP-LTD" evidence="10">
    <location>
        <begin position="339"/>
        <end position="607"/>
    </location>
</feature>
<keyword evidence="4" id="KW-0256">Endoplasmic reticulum</keyword>
<keyword evidence="7" id="KW-0446">Lipid-binding</keyword>
<keyword evidence="5" id="KW-1133">Transmembrane helix</keyword>
<dbReference type="PANTHER" id="PTHR13466:SF0">
    <property type="entry name" value="SMP-LTD DOMAIN-CONTAINING PROTEIN"/>
    <property type="match status" value="1"/>
</dbReference>
<dbReference type="InterPro" id="IPR011993">
    <property type="entry name" value="PH-like_dom_sf"/>
</dbReference>
<feature type="compositionally biased region" description="Basic and acidic residues" evidence="9">
    <location>
        <begin position="643"/>
        <end position="669"/>
    </location>
</feature>
<feature type="region of interest" description="Disordered" evidence="9">
    <location>
        <begin position="639"/>
        <end position="800"/>
    </location>
</feature>
<evidence type="ECO:0000256" key="7">
    <source>
        <dbReference type="ARBA" id="ARBA00023121"/>
    </source>
</evidence>
<dbReference type="GO" id="GO:0006869">
    <property type="term" value="P:lipid transport"/>
    <property type="evidence" value="ECO:0007669"/>
    <property type="project" value="UniProtKB-KW"/>
</dbReference>
<reference evidence="11" key="1">
    <citation type="submission" date="2022-05" db="EMBL/GenBank/DDBJ databases">
        <title>The Musa troglodytarum L. genome provides insights into the mechanism of non-climacteric behaviour and enrichment of carotenoids.</title>
        <authorList>
            <person name="Wang J."/>
        </authorList>
    </citation>
    <scope>NUCLEOTIDE SEQUENCE</scope>
    <source>
        <tissue evidence="11">Leaf</tissue>
    </source>
</reference>
<dbReference type="OrthoDB" id="26740at2759"/>
<evidence type="ECO:0000256" key="8">
    <source>
        <dbReference type="ARBA" id="ARBA00023136"/>
    </source>
</evidence>
<feature type="compositionally biased region" description="Polar residues" evidence="9">
    <location>
        <begin position="723"/>
        <end position="734"/>
    </location>
</feature>
<keyword evidence="8" id="KW-0472">Membrane</keyword>
<evidence type="ECO:0000256" key="4">
    <source>
        <dbReference type="ARBA" id="ARBA00022824"/>
    </source>
</evidence>
<dbReference type="GO" id="GO:0008289">
    <property type="term" value="F:lipid binding"/>
    <property type="evidence" value="ECO:0007669"/>
    <property type="project" value="UniProtKB-KW"/>
</dbReference>
<evidence type="ECO:0000256" key="2">
    <source>
        <dbReference type="ARBA" id="ARBA00022448"/>
    </source>
</evidence>
<evidence type="ECO:0000259" key="10">
    <source>
        <dbReference type="PROSITE" id="PS51847"/>
    </source>
</evidence>
<dbReference type="Pfam" id="PF23065">
    <property type="entry name" value="PH_SMPa"/>
    <property type="match status" value="1"/>
</dbReference>
<organism evidence="11 12">
    <name type="scientific">Musa troglodytarum</name>
    <name type="common">fe'i banana</name>
    <dbReference type="NCBI Taxonomy" id="320322"/>
    <lineage>
        <taxon>Eukaryota</taxon>
        <taxon>Viridiplantae</taxon>
        <taxon>Streptophyta</taxon>
        <taxon>Embryophyta</taxon>
        <taxon>Tracheophyta</taxon>
        <taxon>Spermatophyta</taxon>
        <taxon>Magnoliopsida</taxon>
        <taxon>Liliopsida</taxon>
        <taxon>Zingiberales</taxon>
        <taxon>Musaceae</taxon>
        <taxon>Musa</taxon>
    </lineage>
</organism>
<dbReference type="EMBL" id="CP097509">
    <property type="protein sequence ID" value="URE14421.1"/>
    <property type="molecule type" value="Genomic_DNA"/>
</dbReference>
<dbReference type="EMBL" id="CP097509">
    <property type="protein sequence ID" value="URE14422.1"/>
    <property type="molecule type" value="Genomic_DNA"/>
</dbReference>
<dbReference type="SUPFAM" id="SSF50729">
    <property type="entry name" value="PH domain-like"/>
    <property type="match status" value="1"/>
</dbReference>
<evidence type="ECO:0000256" key="5">
    <source>
        <dbReference type="ARBA" id="ARBA00022989"/>
    </source>
</evidence>
<evidence type="ECO:0000256" key="9">
    <source>
        <dbReference type="SAM" id="MobiDB-lite"/>
    </source>
</evidence>
<evidence type="ECO:0000256" key="1">
    <source>
        <dbReference type="ARBA" id="ARBA00004586"/>
    </source>
</evidence>
<proteinExistence type="predicted"/>
<feature type="compositionally biased region" description="Basic and acidic residues" evidence="9">
    <location>
        <begin position="764"/>
        <end position="800"/>
    </location>
</feature>
<keyword evidence="2" id="KW-0813">Transport</keyword>
<sequence length="800" mass="89386">MLLSFLLGFLVGFVALVVVEGLTLLWLVDRLRRKRPAVNGARPQTVAQDLGDERSLTVPIEKKGSVWVLEPEKVPKIKTDESPTRRTKEQENKSIMEVIPVRKYAKIKDHSLILSDPDDSNITIQLVGCTVAAVSASNLSSRKWAKRYPIKLESKESKIYKGTKTCYLYFDTSWEKESWCKALRLASCPDKGKWNWFSQLSEDFQDYLSSLNTEYPSFLKPSTVFTETTDRTSRIDGASRVRLFLKRLAKKASKSGLESRQASFSSSGYGERKIGEKLHSSNSVSSSDGFLKSSSEDKSSSNSMQDMAQPVPPTSTHFGNKSMLSAIPDAASDEKFVSDEGTLCWNLLFSRLFFDAKKNSEINNLVKARIQRTLSNMRTPSYIGEITCTGLDLGNLPPYVHRMRVFPMDLNEVWSMEVDIEYSGGIILDIETRLEVREPELQKDIIKTSLESNSAGEVNSDFLEGIEHYGNQLKSSSNSAVGMDNRNEVDKADGLKNSKSTSWTSGYVSRWKAILHSLADQVSQVPLSLAIRVASLRGTLRLHIKPPPSDQLWFGFTTMPELDWNLDSSVGDRKITSSHIALLFGNRVKAAIRDSLVLPNYESICIPWMLAEKDDWIPRKVAPFIWINNDGMDMAGSELTVPQEREDKSKLDGSSKTKDGLDDKVEKVKNVIHVEQPAQEPPTESSISGGRLTGSAFSDHSDSSTNAGLQVPLLSGETEKDSSQSNAETPTAAASSRAVVMVDDQAALALEEDEKPKRPSRRAKMMDFGKRMGDKLEEKRRHIEEKGRHIVEKMRENSRT</sequence>
<keyword evidence="3" id="KW-0812">Transmembrane</keyword>
<name>A0A9E7KG26_9LILI</name>
<protein>
    <submittedName>
        <fullName evidence="11">Integral membrane protein conserved region (DUF2404)</fullName>
    </submittedName>
</protein>
<dbReference type="PROSITE" id="PS51847">
    <property type="entry name" value="SMP"/>
    <property type="match status" value="1"/>
</dbReference>
<dbReference type="PANTHER" id="PTHR13466">
    <property type="entry name" value="TEX2 PROTEIN-RELATED"/>
    <property type="match status" value="1"/>
</dbReference>
<feature type="region of interest" description="Disordered" evidence="9">
    <location>
        <begin position="278"/>
        <end position="320"/>
    </location>
</feature>
<keyword evidence="6" id="KW-0445">Lipid transport</keyword>
<dbReference type="AlphaFoldDB" id="A0A9E7KG26"/>
<dbReference type="EMBL" id="CP097509">
    <property type="protein sequence ID" value="URE14420.1"/>
    <property type="molecule type" value="Genomic_DNA"/>
</dbReference>
<accession>A0A9E7KG26</accession>
<evidence type="ECO:0000313" key="11">
    <source>
        <dbReference type="EMBL" id="URE14420.1"/>
    </source>
</evidence>
<dbReference type="CDD" id="cd21675">
    <property type="entry name" value="SMP_TEX2"/>
    <property type="match status" value="1"/>
</dbReference>
<comment type="subcellular location">
    <subcellularLocation>
        <location evidence="1">Endoplasmic reticulum membrane</location>
    </subcellularLocation>
</comment>
<gene>
    <name evidence="11" type="ORF">MUK42_10983</name>
</gene>